<dbReference type="EMBL" id="CP025958">
    <property type="protein sequence ID" value="AWM40941.1"/>
    <property type="molecule type" value="Genomic_DNA"/>
</dbReference>
<protein>
    <submittedName>
        <fullName evidence="2">Uncharacterized protein</fullName>
    </submittedName>
</protein>
<dbReference type="SUPFAM" id="SSF50952">
    <property type="entry name" value="Soluble quinoprotein glucose dehydrogenase"/>
    <property type="match status" value="1"/>
</dbReference>
<dbReference type="RefSeq" id="WP_010047162.1">
    <property type="nucleotide sequence ID" value="NZ_CP025958.1"/>
</dbReference>
<name>A0A2Z3H7V9_9BACT</name>
<reference evidence="2 3" key="1">
    <citation type="submission" date="2018-01" db="EMBL/GenBank/DDBJ databases">
        <title>G. obscuriglobus.</title>
        <authorList>
            <person name="Franke J."/>
            <person name="Blomberg W."/>
            <person name="Selmecki A."/>
        </authorList>
    </citation>
    <scope>NUCLEOTIDE SEQUENCE [LARGE SCALE GENOMIC DNA]</scope>
    <source>
        <strain evidence="2 3">DSM 5831</strain>
    </source>
</reference>
<dbReference type="Proteomes" id="UP000245802">
    <property type="component" value="Chromosome"/>
</dbReference>
<dbReference type="AlphaFoldDB" id="A0A2Z3H7V9"/>
<sequence>MRTKLLAAALLVASAAAGRADDGLTRGTPEVKSVTALAFGPKGLLLIGDSAGAAVFAVDTGDTKPAGDKPLNVEKLDSKIAAALGVTDKDVKITDVRVNPASGNVFVGVARGAGAGTPALVKVARDGTVAPFALKDVAFAKATFPNPATAGAKGGAPEVITQLAFVDGKVIVAGLSSEQFASTLRVIPFPFKDVDKGTGIEIFHAAHNGALETKSPIRTFVPYKIGQEDHIMAAYTCTPLVKIPVADLKAGSKVKGVTIAELGNQNKPLDMIVYTKDGKDYVLMANSRHGILKLPAGEFATAAPLTAAVKGGGTAGVKAEAIKELADVVQLDKLNDTQALLLLKSGDLKTIPLP</sequence>
<evidence type="ECO:0000313" key="2">
    <source>
        <dbReference type="EMBL" id="AWM40941.1"/>
    </source>
</evidence>
<gene>
    <name evidence="2" type="ORF">C1280_30790</name>
</gene>
<dbReference type="OrthoDB" id="237405at2"/>
<feature type="signal peptide" evidence="1">
    <location>
        <begin position="1"/>
        <end position="20"/>
    </location>
</feature>
<evidence type="ECO:0000313" key="3">
    <source>
        <dbReference type="Proteomes" id="UP000245802"/>
    </source>
</evidence>
<proteinExistence type="predicted"/>
<accession>A0A2Z3H7V9</accession>
<feature type="chain" id="PRO_5016291832" evidence="1">
    <location>
        <begin position="21"/>
        <end position="354"/>
    </location>
</feature>
<keyword evidence="1" id="KW-0732">Signal</keyword>
<organism evidence="2 3">
    <name type="scientific">Gemmata obscuriglobus</name>
    <dbReference type="NCBI Taxonomy" id="114"/>
    <lineage>
        <taxon>Bacteria</taxon>
        <taxon>Pseudomonadati</taxon>
        <taxon>Planctomycetota</taxon>
        <taxon>Planctomycetia</taxon>
        <taxon>Gemmatales</taxon>
        <taxon>Gemmataceae</taxon>
        <taxon>Gemmata</taxon>
    </lineage>
</organism>
<dbReference type="KEGG" id="gog:C1280_30790"/>
<keyword evidence="3" id="KW-1185">Reference proteome</keyword>
<evidence type="ECO:0000256" key="1">
    <source>
        <dbReference type="SAM" id="SignalP"/>
    </source>
</evidence>
<dbReference type="InterPro" id="IPR011041">
    <property type="entry name" value="Quinoprot_gluc/sorb_DH_b-prop"/>
</dbReference>